<dbReference type="PANTHER" id="PTHR30349">
    <property type="entry name" value="PHAGE INTEGRASE-RELATED"/>
    <property type="match status" value="1"/>
</dbReference>
<keyword evidence="9" id="KW-1185">Reference proteome</keyword>
<dbReference type="InterPro" id="IPR044068">
    <property type="entry name" value="CB"/>
</dbReference>
<dbReference type="CDD" id="cd01189">
    <property type="entry name" value="INT_ICEBs1_C_like"/>
    <property type="match status" value="1"/>
</dbReference>
<proteinExistence type="predicted"/>
<accession>A0ABT8TWQ4</accession>
<dbReference type="Gene3D" id="1.10.150.130">
    <property type="match status" value="1"/>
</dbReference>
<feature type="domain" description="Tyr recombinase" evidence="6">
    <location>
        <begin position="205"/>
        <end position="393"/>
    </location>
</feature>
<evidence type="ECO:0000256" key="3">
    <source>
        <dbReference type="ARBA" id="ARBA00023172"/>
    </source>
</evidence>
<dbReference type="Pfam" id="PF00589">
    <property type="entry name" value="Phage_integrase"/>
    <property type="match status" value="1"/>
</dbReference>
<name>A0ABT8TWQ4_9ACTN</name>
<evidence type="ECO:0000256" key="4">
    <source>
        <dbReference type="PROSITE-ProRule" id="PRU01248"/>
    </source>
</evidence>
<keyword evidence="2 4" id="KW-0238">DNA-binding</keyword>
<evidence type="ECO:0000256" key="1">
    <source>
        <dbReference type="ARBA" id="ARBA00022908"/>
    </source>
</evidence>
<dbReference type="InterPro" id="IPR010998">
    <property type="entry name" value="Integrase_recombinase_N"/>
</dbReference>
<dbReference type="Gene3D" id="1.10.443.10">
    <property type="entry name" value="Intergrase catalytic core"/>
    <property type="match status" value="1"/>
</dbReference>
<protein>
    <submittedName>
        <fullName evidence="8">Tyrosine-type recombinase/integrase</fullName>
    </submittedName>
</protein>
<evidence type="ECO:0000256" key="5">
    <source>
        <dbReference type="SAM" id="MobiDB-lite"/>
    </source>
</evidence>
<dbReference type="InterPro" id="IPR011010">
    <property type="entry name" value="DNA_brk_join_enz"/>
</dbReference>
<dbReference type="InterPro" id="IPR050090">
    <property type="entry name" value="Tyrosine_recombinase_XerCD"/>
</dbReference>
<evidence type="ECO:0000259" key="7">
    <source>
        <dbReference type="PROSITE" id="PS51900"/>
    </source>
</evidence>
<dbReference type="Pfam" id="PF14659">
    <property type="entry name" value="Phage_int_SAM_3"/>
    <property type="match status" value="1"/>
</dbReference>
<dbReference type="InterPro" id="IPR004107">
    <property type="entry name" value="Integrase_SAM-like_N"/>
</dbReference>
<reference evidence="8" key="1">
    <citation type="submission" date="2023-06" db="EMBL/GenBank/DDBJ databases">
        <title>Genome sequence of Nocardioides sp. SOB44.</title>
        <authorList>
            <person name="Zhang G."/>
        </authorList>
    </citation>
    <scope>NUCLEOTIDE SEQUENCE</scope>
    <source>
        <strain evidence="8">SOB44</strain>
    </source>
</reference>
<dbReference type="SUPFAM" id="SSF56349">
    <property type="entry name" value="DNA breaking-rejoining enzymes"/>
    <property type="match status" value="1"/>
</dbReference>
<dbReference type="PROSITE" id="PS51898">
    <property type="entry name" value="TYR_RECOMBINASE"/>
    <property type="match status" value="1"/>
</dbReference>
<dbReference type="PANTHER" id="PTHR30349:SF91">
    <property type="entry name" value="INTA PROTEIN"/>
    <property type="match status" value="1"/>
</dbReference>
<feature type="region of interest" description="Disordered" evidence="5">
    <location>
        <begin position="407"/>
        <end position="427"/>
    </location>
</feature>
<dbReference type="InterPro" id="IPR002104">
    <property type="entry name" value="Integrase_catalytic"/>
</dbReference>
<sequence length="427" mass="47009">MFRRCGCRDDAGKTYGTLPDQATDAQRARACPSMLEDPKHGRWSFRLSAGFDPMTKKRRQVNGGTYPTKREAQQARNAAAVKLDQGKWLAPNRDTLAEYLEKWLERRSRVGAKGGKPLAPTTLENYRRYAEQDITPSRLGSMRLRDIRRGHVQAFIDDLTAAGRGAVTVRRIVAVIQGCLTSAVRDEIIDETPARLLELPAAGGKDFTPWEAEQVGAFLDHAAEHRLGALFEVAVFTGLRRAELVALAWTDVDLARRELRVRRDTTKTDAGRRRVALDDRAIGALVAWQIAQGAESAAWAAAYADSGRVFTMEDGRPLKLQYVTRLFDRLRAGAGLPPMTFHGLRHQQASLQLAAGTPLAVVSKRLGHSSVSVTADIYSHLLESTEHEAANAAASLVPARRVRARTVHAQGGENEEEAVPALRGNRL</sequence>
<evidence type="ECO:0000313" key="9">
    <source>
        <dbReference type="Proteomes" id="UP001168363"/>
    </source>
</evidence>
<dbReference type="PROSITE" id="PS51900">
    <property type="entry name" value="CB"/>
    <property type="match status" value="1"/>
</dbReference>
<feature type="domain" description="Core-binding (CB)" evidence="7">
    <location>
        <begin position="94"/>
        <end position="184"/>
    </location>
</feature>
<dbReference type="InterPro" id="IPR013762">
    <property type="entry name" value="Integrase-like_cat_sf"/>
</dbReference>
<gene>
    <name evidence="8" type="ORF">QWJ41_14790</name>
</gene>
<evidence type="ECO:0000256" key="2">
    <source>
        <dbReference type="ARBA" id="ARBA00023125"/>
    </source>
</evidence>
<evidence type="ECO:0000259" key="6">
    <source>
        <dbReference type="PROSITE" id="PS51898"/>
    </source>
</evidence>
<dbReference type="RefSeq" id="WP_302709253.1">
    <property type="nucleotide sequence ID" value="NZ_JAULSC010000016.1"/>
</dbReference>
<evidence type="ECO:0000313" key="8">
    <source>
        <dbReference type="EMBL" id="MDO3396991.1"/>
    </source>
</evidence>
<dbReference type="EMBL" id="JAULSC010000016">
    <property type="protein sequence ID" value="MDO3396991.1"/>
    <property type="molecule type" value="Genomic_DNA"/>
</dbReference>
<dbReference type="Proteomes" id="UP001168363">
    <property type="component" value="Unassembled WGS sequence"/>
</dbReference>
<keyword evidence="1" id="KW-0229">DNA integration</keyword>
<comment type="caution">
    <text evidence="8">The sequence shown here is derived from an EMBL/GenBank/DDBJ whole genome shotgun (WGS) entry which is preliminary data.</text>
</comment>
<organism evidence="8 9">
    <name type="scientific">Nocardioides cremeus</name>
    <dbReference type="NCBI Taxonomy" id="3058044"/>
    <lineage>
        <taxon>Bacteria</taxon>
        <taxon>Bacillati</taxon>
        <taxon>Actinomycetota</taxon>
        <taxon>Actinomycetes</taxon>
        <taxon>Propionibacteriales</taxon>
        <taxon>Nocardioidaceae</taxon>
        <taxon>Nocardioides</taxon>
    </lineage>
</organism>
<keyword evidence="3" id="KW-0233">DNA recombination</keyword>